<dbReference type="EMBL" id="PDNB01000030">
    <property type="protein sequence ID" value="PGH14912.1"/>
    <property type="molecule type" value="Genomic_DNA"/>
</dbReference>
<feature type="domain" description="BTB" evidence="1">
    <location>
        <begin position="86"/>
        <end position="146"/>
    </location>
</feature>
<dbReference type="Proteomes" id="UP000223968">
    <property type="component" value="Unassembled WGS sequence"/>
</dbReference>
<keyword evidence="3" id="KW-1185">Reference proteome</keyword>
<dbReference type="Gene3D" id="3.30.710.10">
    <property type="entry name" value="Potassium Channel Kv1.1, Chain A"/>
    <property type="match status" value="1"/>
</dbReference>
<dbReference type="PANTHER" id="PTHR47843">
    <property type="entry name" value="BTB DOMAIN-CONTAINING PROTEIN-RELATED"/>
    <property type="match status" value="1"/>
</dbReference>
<dbReference type="Pfam" id="PF00651">
    <property type="entry name" value="BTB"/>
    <property type="match status" value="1"/>
</dbReference>
<comment type="caution">
    <text evidence="2">The sequence shown here is derived from an EMBL/GenBank/DDBJ whole genome shotgun (WGS) entry which is preliminary data.</text>
</comment>
<proteinExistence type="predicted"/>
<reference evidence="2 3" key="1">
    <citation type="submission" date="2017-10" db="EMBL/GenBank/DDBJ databases">
        <title>Comparative genomics in systemic dimorphic fungi from Ajellomycetaceae.</title>
        <authorList>
            <person name="Munoz J.F."/>
            <person name="Mcewen J.G."/>
            <person name="Clay O.K."/>
            <person name="Cuomo C.A."/>
        </authorList>
    </citation>
    <scope>NUCLEOTIDE SEQUENCE [LARGE SCALE GENOMIC DNA]</scope>
    <source>
        <strain evidence="2 3">UAMH5409</strain>
    </source>
</reference>
<organism evidence="2 3">
    <name type="scientific">Helicocarpus griseus UAMH5409</name>
    <dbReference type="NCBI Taxonomy" id="1447875"/>
    <lineage>
        <taxon>Eukaryota</taxon>
        <taxon>Fungi</taxon>
        <taxon>Dikarya</taxon>
        <taxon>Ascomycota</taxon>
        <taxon>Pezizomycotina</taxon>
        <taxon>Eurotiomycetes</taxon>
        <taxon>Eurotiomycetidae</taxon>
        <taxon>Onygenales</taxon>
        <taxon>Ajellomycetaceae</taxon>
        <taxon>Helicocarpus</taxon>
    </lineage>
</organism>
<evidence type="ECO:0000313" key="2">
    <source>
        <dbReference type="EMBL" id="PGH14912.1"/>
    </source>
</evidence>
<name>A0A2B7Y229_9EURO</name>
<dbReference type="PANTHER" id="PTHR47843:SF2">
    <property type="entry name" value="BTB DOMAIN-CONTAINING PROTEIN"/>
    <property type="match status" value="1"/>
</dbReference>
<dbReference type="AlphaFoldDB" id="A0A2B7Y229"/>
<sequence>MSDDNAIPAPDPRFIRRYGEAAYATRPRVSDNQQLPLTTDDRSFEEWLAKLRHTETPRYSMPTPSPFAHVHAHNLLAMLSGATEMVDVVVGDDHELVWRLHEALLSDASPFFKAAMEGPFQEAADRKVHLAEESNDVFALFVQWLYARSFTSYSMDILLRAYVLGDRLGTHEFRTATVDKIHEAARWHKFSIEQLIFVTEHTLPNSALRTLVIDSVALKILVGQWPVQEGEDWDALDFLHAEILQAIAQFCYDQSFVNQAMTIDLPQRGAYIDSD</sequence>
<evidence type="ECO:0000313" key="3">
    <source>
        <dbReference type="Proteomes" id="UP000223968"/>
    </source>
</evidence>
<dbReference type="PROSITE" id="PS50097">
    <property type="entry name" value="BTB"/>
    <property type="match status" value="1"/>
</dbReference>
<dbReference type="STRING" id="1447875.A0A2B7Y229"/>
<dbReference type="SUPFAM" id="SSF54695">
    <property type="entry name" value="POZ domain"/>
    <property type="match status" value="1"/>
</dbReference>
<gene>
    <name evidence="2" type="ORF">AJ79_02775</name>
</gene>
<dbReference type="InterPro" id="IPR011333">
    <property type="entry name" value="SKP1/BTB/POZ_sf"/>
</dbReference>
<evidence type="ECO:0000259" key="1">
    <source>
        <dbReference type="PROSITE" id="PS50097"/>
    </source>
</evidence>
<dbReference type="OrthoDB" id="1022638at2759"/>
<accession>A0A2B7Y229</accession>
<dbReference type="CDD" id="cd18186">
    <property type="entry name" value="BTB_POZ_ZBTB_KLHL-like"/>
    <property type="match status" value="1"/>
</dbReference>
<protein>
    <recommendedName>
        <fullName evidence="1">BTB domain-containing protein</fullName>
    </recommendedName>
</protein>
<dbReference type="InterPro" id="IPR000210">
    <property type="entry name" value="BTB/POZ_dom"/>
</dbReference>